<feature type="compositionally biased region" description="Basic and acidic residues" evidence="1">
    <location>
        <begin position="86"/>
        <end position="107"/>
    </location>
</feature>
<dbReference type="SUPFAM" id="SSF110997">
    <property type="entry name" value="Sporulation related repeat"/>
    <property type="match status" value="1"/>
</dbReference>
<feature type="domain" description="SPOR" evidence="3">
    <location>
        <begin position="109"/>
        <end position="183"/>
    </location>
</feature>
<evidence type="ECO:0000256" key="2">
    <source>
        <dbReference type="SAM" id="Phobius"/>
    </source>
</evidence>
<evidence type="ECO:0000259" key="3">
    <source>
        <dbReference type="PROSITE" id="PS51724"/>
    </source>
</evidence>
<keyword evidence="2" id="KW-0472">Membrane</keyword>
<reference evidence="4 5" key="1">
    <citation type="journal article" date="2023" name="Antonie Van Leeuwenhoek">
        <title>Mesoterricola silvestris gen. nov., sp. nov., Mesoterricola sediminis sp. nov., Geothrix oryzae sp. nov., Geothrix edaphica sp. nov., Geothrix rubra sp. nov., and Geothrix limicola sp. nov., six novel members of Acidobacteriota isolated from soils.</title>
        <authorList>
            <person name="Itoh H."/>
            <person name="Sugisawa Y."/>
            <person name="Mise K."/>
            <person name="Xu Z."/>
            <person name="Kuniyasu M."/>
            <person name="Ushijima N."/>
            <person name="Kawano K."/>
            <person name="Kobayashi E."/>
            <person name="Shiratori Y."/>
            <person name="Masuda Y."/>
            <person name="Senoo K."/>
        </authorList>
    </citation>
    <scope>NUCLEOTIDE SEQUENCE [LARGE SCALE GENOMIC DNA]</scope>
    <source>
        <strain evidence="4 5">Red804</strain>
    </source>
</reference>
<feature type="region of interest" description="Disordered" evidence="1">
    <location>
        <begin position="68"/>
        <end position="114"/>
    </location>
</feature>
<dbReference type="Gene3D" id="3.30.70.1070">
    <property type="entry name" value="Sporulation related repeat"/>
    <property type="match status" value="1"/>
</dbReference>
<evidence type="ECO:0000256" key="1">
    <source>
        <dbReference type="SAM" id="MobiDB-lite"/>
    </source>
</evidence>
<accession>A0ABQ5QG73</accession>
<gene>
    <name evidence="4" type="ORF">GETHLI_21090</name>
</gene>
<dbReference type="PROSITE" id="PS51724">
    <property type="entry name" value="SPOR"/>
    <property type="match status" value="1"/>
</dbReference>
<evidence type="ECO:0000313" key="5">
    <source>
        <dbReference type="Proteomes" id="UP001165069"/>
    </source>
</evidence>
<dbReference type="Proteomes" id="UP001165069">
    <property type="component" value="Unassembled WGS sequence"/>
</dbReference>
<sequence>MSQRDQISIGSQSILWVAGVGVGLLTLAFVLGVQVGKQSAALRRPVQKGVEDELKELPEPLVDQLKIFEGDGPDKLVPTPKVDATAPKEEPKSEAKPETKATDKPADKSTQTEAWTLQLLSTADAAEAKKTAEKAKAAGFATTTTKEKGQLKVRLAKSADRAAVDKTAEKLKKAGFKPFAVKAE</sequence>
<comment type="caution">
    <text evidence="4">The sequence shown here is derived from an EMBL/GenBank/DDBJ whole genome shotgun (WGS) entry which is preliminary data.</text>
</comment>
<feature type="transmembrane region" description="Helical" evidence="2">
    <location>
        <begin position="14"/>
        <end position="35"/>
    </location>
</feature>
<dbReference type="EMBL" id="BSDE01000003">
    <property type="protein sequence ID" value="GLH73607.1"/>
    <property type="molecule type" value="Genomic_DNA"/>
</dbReference>
<dbReference type="RefSeq" id="WP_285574985.1">
    <property type="nucleotide sequence ID" value="NZ_BSDE01000003.1"/>
</dbReference>
<dbReference type="InterPro" id="IPR036680">
    <property type="entry name" value="SPOR-like_sf"/>
</dbReference>
<keyword evidence="5" id="KW-1185">Reference proteome</keyword>
<name>A0ABQ5QG73_9BACT</name>
<keyword evidence="2" id="KW-0812">Transmembrane</keyword>
<keyword evidence="2" id="KW-1133">Transmembrane helix</keyword>
<dbReference type="InterPro" id="IPR007730">
    <property type="entry name" value="SPOR-like_dom"/>
</dbReference>
<protein>
    <recommendedName>
        <fullName evidence="3">SPOR domain-containing protein</fullName>
    </recommendedName>
</protein>
<organism evidence="4 5">
    <name type="scientific">Geothrix limicola</name>
    <dbReference type="NCBI Taxonomy" id="2927978"/>
    <lineage>
        <taxon>Bacteria</taxon>
        <taxon>Pseudomonadati</taxon>
        <taxon>Acidobacteriota</taxon>
        <taxon>Holophagae</taxon>
        <taxon>Holophagales</taxon>
        <taxon>Holophagaceae</taxon>
        <taxon>Geothrix</taxon>
    </lineage>
</organism>
<dbReference type="Pfam" id="PF05036">
    <property type="entry name" value="SPOR"/>
    <property type="match status" value="1"/>
</dbReference>
<proteinExistence type="predicted"/>
<evidence type="ECO:0000313" key="4">
    <source>
        <dbReference type="EMBL" id="GLH73607.1"/>
    </source>
</evidence>